<dbReference type="Pfam" id="PF00528">
    <property type="entry name" value="BPD_transp_1"/>
    <property type="match status" value="1"/>
</dbReference>
<protein>
    <submittedName>
        <fullName evidence="9">Peptide/nickel transport system permease protein</fullName>
    </submittedName>
</protein>
<dbReference type="InterPro" id="IPR025966">
    <property type="entry name" value="OppC_N"/>
</dbReference>
<evidence type="ECO:0000259" key="8">
    <source>
        <dbReference type="PROSITE" id="PS50928"/>
    </source>
</evidence>
<evidence type="ECO:0000256" key="5">
    <source>
        <dbReference type="ARBA" id="ARBA00022989"/>
    </source>
</evidence>
<evidence type="ECO:0000313" key="9">
    <source>
        <dbReference type="EMBL" id="SFK26962.1"/>
    </source>
</evidence>
<dbReference type="EMBL" id="FOSJ01000019">
    <property type="protein sequence ID" value="SFK26962.1"/>
    <property type="molecule type" value="Genomic_DNA"/>
</dbReference>
<organism evidence="9 10">
    <name type="scientific">Marinilactibacillus piezotolerans</name>
    <dbReference type="NCBI Taxonomy" id="258723"/>
    <lineage>
        <taxon>Bacteria</taxon>
        <taxon>Bacillati</taxon>
        <taxon>Bacillota</taxon>
        <taxon>Bacilli</taxon>
        <taxon>Lactobacillales</taxon>
        <taxon>Carnobacteriaceae</taxon>
        <taxon>Marinilactibacillus</taxon>
    </lineage>
</organism>
<comment type="similarity">
    <text evidence="7">Belongs to the binding-protein-dependent transport system permease family.</text>
</comment>
<dbReference type="InterPro" id="IPR035906">
    <property type="entry name" value="MetI-like_sf"/>
</dbReference>
<dbReference type="Pfam" id="PF12911">
    <property type="entry name" value="OppC_N"/>
    <property type="match status" value="1"/>
</dbReference>
<dbReference type="Gene3D" id="1.10.3720.10">
    <property type="entry name" value="MetI-like"/>
    <property type="match status" value="1"/>
</dbReference>
<feature type="transmembrane region" description="Helical" evidence="7">
    <location>
        <begin position="54"/>
        <end position="72"/>
    </location>
</feature>
<evidence type="ECO:0000256" key="2">
    <source>
        <dbReference type="ARBA" id="ARBA00022448"/>
    </source>
</evidence>
<evidence type="ECO:0000256" key="6">
    <source>
        <dbReference type="ARBA" id="ARBA00023136"/>
    </source>
</evidence>
<evidence type="ECO:0000256" key="1">
    <source>
        <dbReference type="ARBA" id="ARBA00004651"/>
    </source>
</evidence>
<keyword evidence="10" id="KW-1185">Reference proteome</keyword>
<feature type="domain" description="ABC transmembrane type-1" evidence="8">
    <location>
        <begin position="114"/>
        <end position="305"/>
    </location>
</feature>
<feature type="transmembrane region" description="Helical" evidence="7">
    <location>
        <begin position="116"/>
        <end position="142"/>
    </location>
</feature>
<dbReference type="SUPFAM" id="SSF161098">
    <property type="entry name" value="MetI-like"/>
    <property type="match status" value="1"/>
</dbReference>
<evidence type="ECO:0000256" key="4">
    <source>
        <dbReference type="ARBA" id="ARBA00022692"/>
    </source>
</evidence>
<keyword evidence="2 7" id="KW-0813">Transport</keyword>
<dbReference type="CDD" id="cd06261">
    <property type="entry name" value="TM_PBP2"/>
    <property type="match status" value="1"/>
</dbReference>
<keyword evidence="6 7" id="KW-0472">Membrane</keyword>
<feature type="transmembrane region" description="Helical" evidence="7">
    <location>
        <begin position="235"/>
        <end position="258"/>
    </location>
</feature>
<keyword evidence="4 7" id="KW-0812">Transmembrane</keyword>
<dbReference type="STRING" id="258723.GCA_900169305_00993"/>
<dbReference type="OrthoDB" id="9797472at2"/>
<keyword evidence="3" id="KW-1003">Cell membrane</keyword>
<dbReference type="PROSITE" id="PS50928">
    <property type="entry name" value="ABC_TM1"/>
    <property type="match status" value="1"/>
</dbReference>
<dbReference type="Proteomes" id="UP000199589">
    <property type="component" value="Unassembled WGS sequence"/>
</dbReference>
<evidence type="ECO:0000256" key="7">
    <source>
        <dbReference type="RuleBase" id="RU363032"/>
    </source>
</evidence>
<gene>
    <name evidence="9" type="ORF">SAMN04488569_101935</name>
</gene>
<dbReference type="PANTHER" id="PTHR43386">
    <property type="entry name" value="OLIGOPEPTIDE TRANSPORT SYSTEM PERMEASE PROTEIN APPC"/>
    <property type="match status" value="1"/>
</dbReference>
<sequence length="318" mass="34228">MAQNVGRNSKSESLFHLADTAERANFPGSSAEQVVTNGDSYVKTIAKRFFKNKVAVVSLGIFITMILIAVFANQLAPHARDASVGRFQAAPYDNFFLGTDDIGRDTLTRLIHGTQVSMIVGICSVAIYVVIGTSLGLVSGYFGGFIDATIMRVTEAFMSFPFFLVILTLVSLLGSGIWVVTIVLGVLSWPPLCRLVRGQVLTLKEQDFVLAAEATGYSTFGIMFVHILPNVISPILVNATFGIATAILTEASLSFLGVGVQPPRPSWGNILSQAQSIRVLTSEPWRWVPAGILIFVAVLAINFIGEGLREAIEGENKG</sequence>
<feature type="transmembrane region" description="Helical" evidence="7">
    <location>
        <begin position="208"/>
        <end position="228"/>
    </location>
</feature>
<keyword evidence="5 7" id="KW-1133">Transmembrane helix</keyword>
<dbReference type="AlphaFoldDB" id="A0A1I3Y5B2"/>
<dbReference type="InterPro" id="IPR000515">
    <property type="entry name" value="MetI-like"/>
</dbReference>
<dbReference type="PANTHER" id="PTHR43386:SF1">
    <property type="entry name" value="D,D-DIPEPTIDE TRANSPORT SYSTEM PERMEASE PROTEIN DDPC-RELATED"/>
    <property type="match status" value="1"/>
</dbReference>
<feature type="transmembrane region" description="Helical" evidence="7">
    <location>
        <begin position="162"/>
        <end position="188"/>
    </location>
</feature>
<dbReference type="GO" id="GO:0055085">
    <property type="term" value="P:transmembrane transport"/>
    <property type="evidence" value="ECO:0007669"/>
    <property type="project" value="InterPro"/>
</dbReference>
<evidence type="ECO:0000256" key="3">
    <source>
        <dbReference type="ARBA" id="ARBA00022475"/>
    </source>
</evidence>
<evidence type="ECO:0000313" key="10">
    <source>
        <dbReference type="Proteomes" id="UP000199589"/>
    </source>
</evidence>
<feature type="transmembrane region" description="Helical" evidence="7">
    <location>
        <begin position="287"/>
        <end position="305"/>
    </location>
</feature>
<accession>A0A1I3Y5B2</accession>
<reference evidence="10" key="1">
    <citation type="submission" date="2016-10" db="EMBL/GenBank/DDBJ databases">
        <authorList>
            <person name="Varghese N."/>
            <person name="Submissions S."/>
        </authorList>
    </citation>
    <scope>NUCLEOTIDE SEQUENCE [LARGE SCALE GENOMIC DNA]</scope>
    <source>
        <strain evidence="10">DSM 16108</strain>
    </source>
</reference>
<dbReference type="GO" id="GO:0005886">
    <property type="term" value="C:plasma membrane"/>
    <property type="evidence" value="ECO:0007669"/>
    <property type="project" value="UniProtKB-SubCell"/>
</dbReference>
<comment type="subcellular location">
    <subcellularLocation>
        <location evidence="1 7">Cell membrane</location>
        <topology evidence="1 7">Multi-pass membrane protein</topology>
    </subcellularLocation>
</comment>
<dbReference type="InterPro" id="IPR050366">
    <property type="entry name" value="BP-dependent_transpt_permease"/>
</dbReference>
<name>A0A1I3Y5B2_9LACT</name>
<proteinExistence type="inferred from homology"/>
<dbReference type="RefSeq" id="WP_091897323.1">
    <property type="nucleotide sequence ID" value="NZ_FOSJ01000019.1"/>
</dbReference>